<dbReference type="GO" id="GO:0016491">
    <property type="term" value="F:oxidoreductase activity"/>
    <property type="evidence" value="ECO:0007669"/>
    <property type="project" value="UniProtKB-KW"/>
</dbReference>
<reference evidence="4" key="1">
    <citation type="submission" date="2017-02" db="EMBL/GenBank/DDBJ databases">
        <authorList>
            <person name="Varghese N."/>
            <person name="Submissions S."/>
        </authorList>
    </citation>
    <scope>NUCLEOTIDE SEQUENCE [LARGE SCALE GENOMIC DNA]</scope>
    <source>
        <strain evidence="4">SM117</strain>
    </source>
</reference>
<dbReference type="STRING" id="428990.SAMN06295987_103311"/>
<dbReference type="InterPro" id="IPR020904">
    <property type="entry name" value="Sc_DH/Rdtase_CS"/>
</dbReference>
<gene>
    <name evidence="3" type="ORF">SAMN06295987_103311</name>
</gene>
<comment type="similarity">
    <text evidence="1">Belongs to the short-chain dehydrogenases/reductases (SDR) family.</text>
</comment>
<name>A0A1U6HXS2_9SPHN</name>
<protein>
    <submittedName>
        <fullName evidence="3">NAD(P)-dependent dehydrogenase, short-chain alcohol dehydrogenase family</fullName>
    </submittedName>
</protein>
<evidence type="ECO:0000256" key="1">
    <source>
        <dbReference type="ARBA" id="ARBA00006484"/>
    </source>
</evidence>
<dbReference type="PROSITE" id="PS00061">
    <property type="entry name" value="ADH_SHORT"/>
    <property type="match status" value="1"/>
</dbReference>
<dbReference type="CDD" id="cd05233">
    <property type="entry name" value="SDR_c"/>
    <property type="match status" value="1"/>
</dbReference>
<keyword evidence="2" id="KW-0560">Oxidoreductase</keyword>
<evidence type="ECO:0000256" key="2">
    <source>
        <dbReference type="ARBA" id="ARBA00023002"/>
    </source>
</evidence>
<dbReference type="AlphaFoldDB" id="A0A1U6HXS2"/>
<dbReference type="InterPro" id="IPR036291">
    <property type="entry name" value="NAD(P)-bd_dom_sf"/>
</dbReference>
<sequence>MPSDPPITRGIAFDFSEKSVLVTGAGSGIGRAIADAFHACGAQVFAAEIDGDLCADLETAGMHVLKGDVCAPEFPAIGAERVAQVSGKLDVLVNNVGHFVHPRPFAMLSSAEAGEVLDVNLGQLLRMTSAMLPLLRRSAPGSAIINVTSIEAYRGIPGCSVYAAAKAGIAGFTKSLALELGPEGIRVNDIAPETTDTRQVPLDYMIPAENRVHEDKWIPLGRLGRPQDCAGAALYLASPLASWVTGTAIHVDGGALAASGWTRTQDGEWTVVPIVSGNGIRIPS</sequence>
<proteinExistence type="inferred from homology"/>
<dbReference type="RefSeq" id="WP_217698207.1">
    <property type="nucleotide sequence ID" value="NZ_FVZE01000003.1"/>
</dbReference>
<dbReference type="PANTHER" id="PTHR43639:SF1">
    <property type="entry name" value="SHORT-CHAIN DEHYDROGENASE_REDUCTASE FAMILY PROTEIN"/>
    <property type="match status" value="1"/>
</dbReference>
<keyword evidence="4" id="KW-1185">Reference proteome</keyword>
<dbReference type="Pfam" id="PF13561">
    <property type="entry name" value="adh_short_C2"/>
    <property type="match status" value="1"/>
</dbReference>
<evidence type="ECO:0000313" key="4">
    <source>
        <dbReference type="Proteomes" id="UP000190989"/>
    </source>
</evidence>
<dbReference type="Proteomes" id="UP000190989">
    <property type="component" value="Unassembled WGS sequence"/>
</dbReference>
<dbReference type="FunFam" id="3.40.50.720:FF:000084">
    <property type="entry name" value="Short-chain dehydrogenase reductase"/>
    <property type="match status" value="1"/>
</dbReference>
<dbReference type="PRINTS" id="PR00080">
    <property type="entry name" value="SDRFAMILY"/>
</dbReference>
<dbReference type="InterPro" id="IPR002347">
    <property type="entry name" value="SDR_fam"/>
</dbReference>
<organism evidence="3 4">
    <name type="scientific">Novosphingobium mathurense</name>
    <dbReference type="NCBI Taxonomy" id="428990"/>
    <lineage>
        <taxon>Bacteria</taxon>
        <taxon>Pseudomonadati</taxon>
        <taxon>Pseudomonadota</taxon>
        <taxon>Alphaproteobacteria</taxon>
        <taxon>Sphingomonadales</taxon>
        <taxon>Sphingomonadaceae</taxon>
        <taxon>Novosphingobium</taxon>
    </lineage>
</organism>
<dbReference type="SUPFAM" id="SSF51735">
    <property type="entry name" value="NAD(P)-binding Rossmann-fold domains"/>
    <property type="match status" value="1"/>
</dbReference>
<accession>A0A1U6HXS2</accession>
<evidence type="ECO:0000313" key="3">
    <source>
        <dbReference type="EMBL" id="SLK00569.1"/>
    </source>
</evidence>
<dbReference type="PANTHER" id="PTHR43639">
    <property type="entry name" value="OXIDOREDUCTASE, SHORT-CHAIN DEHYDROGENASE/REDUCTASE FAMILY (AFU_ORTHOLOGUE AFUA_5G02870)"/>
    <property type="match status" value="1"/>
</dbReference>
<dbReference type="EMBL" id="FVZE01000003">
    <property type="protein sequence ID" value="SLK00569.1"/>
    <property type="molecule type" value="Genomic_DNA"/>
</dbReference>
<dbReference type="Gene3D" id="3.40.50.720">
    <property type="entry name" value="NAD(P)-binding Rossmann-like Domain"/>
    <property type="match status" value="1"/>
</dbReference>
<dbReference type="PRINTS" id="PR00081">
    <property type="entry name" value="GDHRDH"/>
</dbReference>